<feature type="signal peptide" evidence="4">
    <location>
        <begin position="1"/>
        <end position="15"/>
    </location>
</feature>
<dbReference type="PROSITE" id="PS51155">
    <property type="entry name" value="CHIT_BIND_RR_2"/>
    <property type="match status" value="1"/>
</dbReference>
<dbReference type="GO" id="GO:0062129">
    <property type="term" value="C:chitin-based extracellular matrix"/>
    <property type="evidence" value="ECO:0007669"/>
    <property type="project" value="TreeGrafter"/>
</dbReference>
<dbReference type="InterPro" id="IPR000618">
    <property type="entry name" value="Insect_cuticle"/>
</dbReference>
<dbReference type="InterPro" id="IPR036908">
    <property type="entry name" value="RlpA-like_sf"/>
</dbReference>
<dbReference type="SUPFAM" id="SSF50685">
    <property type="entry name" value="Barwin-like endoglucanases"/>
    <property type="match status" value="1"/>
</dbReference>
<dbReference type="Pfam" id="PF00379">
    <property type="entry name" value="Chitin_bind_4"/>
    <property type="match status" value="1"/>
</dbReference>
<gene>
    <name evidence="5" type="ORF">MELIAE_LOCUS4638</name>
</gene>
<accession>A0A9P0AX22</accession>
<keyword evidence="1 2" id="KW-0193">Cuticle</keyword>
<keyword evidence="6" id="KW-1185">Reference proteome</keyword>
<keyword evidence="4" id="KW-0732">Signal</keyword>
<feature type="region of interest" description="Disordered" evidence="3">
    <location>
        <begin position="21"/>
        <end position="52"/>
    </location>
</feature>
<dbReference type="GO" id="GO:0008010">
    <property type="term" value="F:structural constituent of chitin-based larval cuticle"/>
    <property type="evidence" value="ECO:0007669"/>
    <property type="project" value="TreeGrafter"/>
</dbReference>
<dbReference type="InterPro" id="IPR031311">
    <property type="entry name" value="CHIT_BIND_RR_consensus"/>
</dbReference>
<evidence type="ECO:0000256" key="4">
    <source>
        <dbReference type="SAM" id="SignalP"/>
    </source>
</evidence>
<dbReference type="AlphaFoldDB" id="A0A9P0AX22"/>
<feature type="compositionally biased region" description="Polar residues" evidence="3">
    <location>
        <begin position="39"/>
        <end position="52"/>
    </location>
</feature>
<dbReference type="InterPro" id="IPR050468">
    <property type="entry name" value="Cuticle_Struct_Prot"/>
</dbReference>
<feature type="chain" id="PRO_5040398879" evidence="4">
    <location>
        <begin position="16"/>
        <end position="135"/>
    </location>
</feature>
<evidence type="ECO:0000256" key="2">
    <source>
        <dbReference type="PROSITE-ProRule" id="PRU00497"/>
    </source>
</evidence>
<dbReference type="EMBL" id="OV121133">
    <property type="protein sequence ID" value="CAH0552211.1"/>
    <property type="molecule type" value="Genomic_DNA"/>
</dbReference>
<evidence type="ECO:0000313" key="5">
    <source>
        <dbReference type="EMBL" id="CAH0552211.1"/>
    </source>
</evidence>
<dbReference type="PANTHER" id="PTHR10380:SF173">
    <property type="entry name" value="CUTICULAR PROTEIN 47EF, ISOFORM C-RELATED"/>
    <property type="match status" value="1"/>
</dbReference>
<dbReference type="PANTHER" id="PTHR10380">
    <property type="entry name" value="CUTICLE PROTEIN"/>
    <property type="match status" value="1"/>
</dbReference>
<dbReference type="Proteomes" id="UP001154078">
    <property type="component" value="Chromosome 2"/>
</dbReference>
<dbReference type="Gene3D" id="2.40.240.50">
    <property type="entry name" value="Barwin-like endoglucanases"/>
    <property type="match status" value="1"/>
</dbReference>
<evidence type="ECO:0000313" key="6">
    <source>
        <dbReference type="Proteomes" id="UP001154078"/>
    </source>
</evidence>
<protein>
    <submittedName>
        <fullName evidence="5">Uncharacterized protein</fullName>
    </submittedName>
</protein>
<reference evidence="5" key="1">
    <citation type="submission" date="2021-12" db="EMBL/GenBank/DDBJ databases">
        <authorList>
            <person name="King R."/>
        </authorList>
    </citation>
    <scope>NUCLEOTIDE SEQUENCE</scope>
</reference>
<organism evidence="5 6">
    <name type="scientific">Brassicogethes aeneus</name>
    <name type="common">Rape pollen beetle</name>
    <name type="synonym">Meligethes aeneus</name>
    <dbReference type="NCBI Taxonomy" id="1431903"/>
    <lineage>
        <taxon>Eukaryota</taxon>
        <taxon>Metazoa</taxon>
        <taxon>Ecdysozoa</taxon>
        <taxon>Arthropoda</taxon>
        <taxon>Hexapoda</taxon>
        <taxon>Insecta</taxon>
        <taxon>Pterygota</taxon>
        <taxon>Neoptera</taxon>
        <taxon>Endopterygota</taxon>
        <taxon>Coleoptera</taxon>
        <taxon>Polyphaga</taxon>
        <taxon>Cucujiformia</taxon>
        <taxon>Nitidulidae</taxon>
        <taxon>Meligethinae</taxon>
        <taxon>Brassicogethes</taxon>
    </lineage>
</organism>
<evidence type="ECO:0000256" key="3">
    <source>
        <dbReference type="SAM" id="MobiDB-lite"/>
    </source>
</evidence>
<sequence>MKAFIALCILAVASAASISSDKEAPIISQSSDISPDGSYQSQYETGNGISAQESGVLKNAGQKDAEALEVQGSAKWTADDGTPIQLTYIANENGYQPQGSHLPVAPEPQPIPAAIQRSLDWIAAHPQKEEPGKKY</sequence>
<dbReference type="GO" id="GO:0004553">
    <property type="term" value="F:hydrolase activity, hydrolyzing O-glycosyl compounds"/>
    <property type="evidence" value="ECO:0007669"/>
    <property type="project" value="InterPro"/>
</dbReference>
<proteinExistence type="predicted"/>
<name>A0A9P0AX22_BRAAE</name>
<dbReference type="PROSITE" id="PS00233">
    <property type="entry name" value="CHIT_BIND_RR_1"/>
    <property type="match status" value="1"/>
</dbReference>
<dbReference type="OrthoDB" id="6379191at2759"/>
<feature type="compositionally biased region" description="Low complexity" evidence="3">
    <location>
        <begin position="21"/>
        <end position="38"/>
    </location>
</feature>
<evidence type="ECO:0000256" key="1">
    <source>
        <dbReference type="ARBA" id="ARBA00022460"/>
    </source>
</evidence>